<proteinExistence type="inferred from homology"/>
<feature type="compositionally biased region" description="Polar residues" evidence="3">
    <location>
        <begin position="245"/>
        <end position="258"/>
    </location>
</feature>
<sequence length="258" mass="27447">MAFLSDIFGRLGRVARGQANAGVDTIEDATFEATVRQTVADMKTELNNVVRASAQAMSNYNSLDAEYQKYVRQSQEWKDRAGMALDAGNEDLAKKALAKKAECDIQVNSMKTAVDNASATSEKLKAQVGELKRKIEEGERTAGTLVARKNAAVAQRKVSEAMAGVGSADNAFAALNRYEQTVAKEEATAKAFDQLASVGKDDNLEKEFAQLGGHSVDAELAALKAERQKPSAPYIAKELPGPAGSLSTGTQIGEKTGA</sequence>
<dbReference type="InterPro" id="IPR007157">
    <property type="entry name" value="PspA_VIPP1"/>
</dbReference>
<evidence type="ECO:0000256" key="1">
    <source>
        <dbReference type="ARBA" id="ARBA00043985"/>
    </source>
</evidence>
<dbReference type="InParanoid" id="Q025E6"/>
<dbReference type="PANTHER" id="PTHR31088">
    <property type="entry name" value="MEMBRANE-ASSOCIATED PROTEIN VIPP1, CHLOROPLASTIC"/>
    <property type="match status" value="1"/>
</dbReference>
<feature type="region of interest" description="Disordered" evidence="3">
    <location>
        <begin position="233"/>
        <end position="258"/>
    </location>
</feature>
<dbReference type="STRING" id="234267.Acid_2384"/>
<evidence type="ECO:0000313" key="4">
    <source>
        <dbReference type="EMBL" id="ABJ83373.1"/>
    </source>
</evidence>
<feature type="coiled-coil region" evidence="2">
    <location>
        <begin position="114"/>
        <end position="141"/>
    </location>
</feature>
<gene>
    <name evidence="4" type="ordered locus">Acid_2384</name>
</gene>
<dbReference type="AlphaFoldDB" id="Q025E6"/>
<dbReference type="OrthoDB" id="9779630at2"/>
<comment type="similarity">
    <text evidence="1">Belongs to the PspA/Vipp/IM30 family.</text>
</comment>
<evidence type="ECO:0000256" key="2">
    <source>
        <dbReference type="SAM" id="Coils"/>
    </source>
</evidence>
<protein>
    <submittedName>
        <fullName evidence="4">Phage shock protein A, PspA</fullName>
    </submittedName>
</protein>
<evidence type="ECO:0000256" key="3">
    <source>
        <dbReference type="SAM" id="MobiDB-lite"/>
    </source>
</evidence>
<name>Q025E6_SOLUE</name>
<dbReference type="EMBL" id="CP000473">
    <property type="protein sequence ID" value="ABJ83373.1"/>
    <property type="molecule type" value="Genomic_DNA"/>
</dbReference>
<keyword evidence="2" id="KW-0175">Coiled coil</keyword>
<dbReference type="HOGENOM" id="CLU_056466_3_3_0"/>
<dbReference type="KEGG" id="sus:Acid_2384"/>
<accession>Q025E6</accession>
<reference evidence="4" key="1">
    <citation type="submission" date="2006-10" db="EMBL/GenBank/DDBJ databases">
        <title>Complete sequence of Solibacter usitatus Ellin6076.</title>
        <authorList>
            <consortium name="US DOE Joint Genome Institute"/>
            <person name="Copeland A."/>
            <person name="Lucas S."/>
            <person name="Lapidus A."/>
            <person name="Barry K."/>
            <person name="Detter J.C."/>
            <person name="Glavina del Rio T."/>
            <person name="Hammon N."/>
            <person name="Israni S."/>
            <person name="Dalin E."/>
            <person name="Tice H."/>
            <person name="Pitluck S."/>
            <person name="Thompson L.S."/>
            <person name="Brettin T."/>
            <person name="Bruce D."/>
            <person name="Han C."/>
            <person name="Tapia R."/>
            <person name="Gilna P."/>
            <person name="Schmutz J."/>
            <person name="Larimer F."/>
            <person name="Land M."/>
            <person name="Hauser L."/>
            <person name="Kyrpides N."/>
            <person name="Mikhailova N."/>
            <person name="Janssen P.H."/>
            <person name="Kuske C.R."/>
            <person name="Richardson P."/>
        </authorList>
    </citation>
    <scope>NUCLEOTIDE SEQUENCE</scope>
    <source>
        <strain evidence="4">Ellin6076</strain>
    </source>
</reference>
<dbReference type="Pfam" id="PF04012">
    <property type="entry name" value="PspA_IM30"/>
    <property type="match status" value="1"/>
</dbReference>
<dbReference type="eggNOG" id="COG1842">
    <property type="taxonomic scope" value="Bacteria"/>
</dbReference>
<organism evidence="4">
    <name type="scientific">Solibacter usitatus (strain Ellin6076)</name>
    <dbReference type="NCBI Taxonomy" id="234267"/>
    <lineage>
        <taxon>Bacteria</taxon>
        <taxon>Pseudomonadati</taxon>
        <taxon>Acidobacteriota</taxon>
        <taxon>Terriglobia</taxon>
        <taxon>Bryobacterales</taxon>
        <taxon>Solibacteraceae</taxon>
        <taxon>Candidatus Solibacter</taxon>
    </lineage>
</organism>
<dbReference type="PANTHER" id="PTHR31088:SF6">
    <property type="entry name" value="PHAGE SHOCK PROTEIN A"/>
    <property type="match status" value="1"/>
</dbReference>